<reference evidence="6 7" key="1">
    <citation type="journal article" date="2018" name="PLoS Genet.">
        <title>Population sequencing reveals clonal diversity and ancestral inbreeding in the grapevine cultivar Chardonnay.</title>
        <authorList>
            <person name="Roach M.J."/>
            <person name="Johnson D.L."/>
            <person name="Bohlmann J."/>
            <person name="van Vuuren H.J."/>
            <person name="Jones S.J."/>
            <person name="Pretorius I.S."/>
            <person name="Schmidt S.A."/>
            <person name="Borneman A.R."/>
        </authorList>
    </citation>
    <scope>NUCLEOTIDE SEQUENCE [LARGE SCALE GENOMIC DNA]</scope>
    <source>
        <strain evidence="7">cv. Chardonnay</strain>
        <tissue evidence="6">Leaf</tissue>
    </source>
</reference>
<dbReference type="AlphaFoldDB" id="A0A438G7W8"/>
<keyword evidence="6" id="KW-0223">Dioxygenase</keyword>
<comment type="similarity">
    <text evidence="1 4">Belongs to the iron/ascorbate-dependent oxidoreductase family.</text>
</comment>
<dbReference type="GO" id="GO:0051213">
    <property type="term" value="F:dioxygenase activity"/>
    <property type="evidence" value="ECO:0007669"/>
    <property type="project" value="UniProtKB-KW"/>
</dbReference>
<dbReference type="Pfam" id="PF14226">
    <property type="entry name" value="DIOX_N"/>
    <property type="match status" value="1"/>
</dbReference>
<dbReference type="Pfam" id="PF03171">
    <property type="entry name" value="2OG-FeII_Oxy"/>
    <property type="match status" value="1"/>
</dbReference>
<dbReference type="InterPro" id="IPR027443">
    <property type="entry name" value="IPNS-like_sf"/>
</dbReference>
<evidence type="ECO:0000256" key="1">
    <source>
        <dbReference type="ARBA" id="ARBA00008056"/>
    </source>
</evidence>
<keyword evidence="4" id="KW-0560">Oxidoreductase</keyword>
<sequence>MEDGDTSSLFPIGKSAQEKGLSYVPDCYVVPPPQRSNLTPETTNVPVVDLAGLHDPGGRSHIIKDIGSASRGLGFFQVNGHKRLNRPKSLLGCGLCGQPTLSIKAVRPNLVLALIRAWPVHAQSLRLYRAWLGLPGFSHGFQCTQDYQPWVCQSVLDGALSSAFDFFNLPMEKKLEFMSNDVQKPVRYGTSLKDGIDKVQFWRIFLKHYAHPLKDWVELWPKSPANYRENMGKYATDVRKLALELTAAITESLAIGPTYLNNKMEEGMQVMAINCYPACPKPELALGLPPHSDYSCFTILLQSCQGLEIMDRNDGTWRVVLKLDSALQVHVGDHLEVLSNGLYKSVVHRAALNTERTRISIASLHSLGMDEKMETAKELIDEQHRKNYKESSFRDFLNFLSANDIAEGKSFIQTLKI</sequence>
<evidence type="ECO:0000313" key="7">
    <source>
        <dbReference type="Proteomes" id="UP000288805"/>
    </source>
</evidence>
<organism evidence="6 7">
    <name type="scientific">Vitis vinifera</name>
    <name type="common">Grape</name>
    <dbReference type="NCBI Taxonomy" id="29760"/>
    <lineage>
        <taxon>Eukaryota</taxon>
        <taxon>Viridiplantae</taxon>
        <taxon>Streptophyta</taxon>
        <taxon>Embryophyta</taxon>
        <taxon>Tracheophyta</taxon>
        <taxon>Spermatophyta</taxon>
        <taxon>Magnoliopsida</taxon>
        <taxon>eudicotyledons</taxon>
        <taxon>Gunneridae</taxon>
        <taxon>Pentapetalae</taxon>
        <taxon>rosids</taxon>
        <taxon>Vitales</taxon>
        <taxon>Vitaceae</taxon>
        <taxon>Viteae</taxon>
        <taxon>Vitis</taxon>
    </lineage>
</organism>
<keyword evidence="3 4" id="KW-0408">Iron</keyword>
<feature type="domain" description="Fe2OG dioxygenase" evidence="5">
    <location>
        <begin position="264"/>
        <end position="367"/>
    </location>
</feature>
<dbReference type="PROSITE" id="PS51471">
    <property type="entry name" value="FE2OG_OXY"/>
    <property type="match status" value="1"/>
</dbReference>
<evidence type="ECO:0000259" key="5">
    <source>
        <dbReference type="PROSITE" id="PS51471"/>
    </source>
</evidence>
<name>A0A438G7W8_VITVI</name>
<dbReference type="PANTHER" id="PTHR47991">
    <property type="entry name" value="OXOGLUTARATE/IRON-DEPENDENT DIOXYGENASE"/>
    <property type="match status" value="1"/>
</dbReference>
<protein>
    <submittedName>
        <fullName evidence="6">Flavanone 3-dioxygenase 3</fullName>
    </submittedName>
</protein>
<accession>A0A438G7W8</accession>
<dbReference type="InterPro" id="IPR026992">
    <property type="entry name" value="DIOX_N"/>
</dbReference>
<dbReference type="InterPro" id="IPR044861">
    <property type="entry name" value="IPNS-like_FE2OG_OXY"/>
</dbReference>
<evidence type="ECO:0000256" key="4">
    <source>
        <dbReference type="RuleBase" id="RU003682"/>
    </source>
</evidence>
<evidence type="ECO:0000256" key="3">
    <source>
        <dbReference type="ARBA" id="ARBA00023004"/>
    </source>
</evidence>
<comment type="caution">
    <text evidence="6">The sequence shown here is derived from an EMBL/GenBank/DDBJ whole genome shotgun (WGS) entry which is preliminary data.</text>
</comment>
<evidence type="ECO:0000256" key="2">
    <source>
        <dbReference type="ARBA" id="ARBA00022723"/>
    </source>
</evidence>
<dbReference type="Proteomes" id="UP000288805">
    <property type="component" value="Unassembled WGS sequence"/>
</dbReference>
<evidence type="ECO:0000313" key="6">
    <source>
        <dbReference type="EMBL" id="RVW68325.1"/>
    </source>
</evidence>
<dbReference type="EMBL" id="QGNW01000539">
    <property type="protein sequence ID" value="RVW68325.1"/>
    <property type="molecule type" value="Genomic_DNA"/>
</dbReference>
<dbReference type="SUPFAM" id="SSF51197">
    <property type="entry name" value="Clavaminate synthase-like"/>
    <property type="match status" value="2"/>
</dbReference>
<gene>
    <name evidence="6" type="primary">F3H-3_3</name>
    <name evidence="6" type="ORF">CK203_061292</name>
</gene>
<dbReference type="InterPro" id="IPR005123">
    <property type="entry name" value="Oxoglu/Fe-dep_dioxygenase_dom"/>
</dbReference>
<dbReference type="GO" id="GO:0046872">
    <property type="term" value="F:metal ion binding"/>
    <property type="evidence" value="ECO:0007669"/>
    <property type="project" value="UniProtKB-KW"/>
</dbReference>
<dbReference type="Gene3D" id="2.60.120.330">
    <property type="entry name" value="B-lactam Antibiotic, Isopenicillin N Synthase, Chain"/>
    <property type="match status" value="2"/>
</dbReference>
<keyword evidence="2 4" id="KW-0479">Metal-binding</keyword>
<proteinExistence type="inferred from homology"/>
<dbReference type="InterPro" id="IPR050295">
    <property type="entry name" value="Plant_2OG-oxidoreductases"/>
</dbReference>